<reference evidence="1" key="1">
    <citation type="submission" date="2020-04" db="EMBL/GenBank/DDBJ databases">
        <title>Deep metagenomics examines the oral microbiome during advanced dental caries in children, revealing novel taxa and co-occurrences with host molecules.</title>
        <authorList>
            <person name="Baker J.L."/>
            <person name="Morton J.T."/>
            <person name="Dinis M."/>
            <person name="Alvarez R."/>
            <person name="Tran N.C."/>
            <person name="Knight R."/>
            <person name="Edlund A."/>
        </authorList>
    </citation>
    <scope>NUCLEOTIDE SEQUENCE</scope>
    <source>
        <strain evidence="1">JCVI_34_bin.1</strain>
    </source>
</reference>
<dbReference type="Proteomes" id="UP000704068">
    <property type="component" value="Unassembled WGS sequence"/>
</dbReference>
<organism evidence="1 2">
    <name type="scientific">Alloprevotella tannerae</name>
    <dbReference type="NCBI Taxonomy" id="76122"/>
    <lineage>
        <taxon>Bacteria</taxon>
        <taxon>Pseudomonadati</taxon>
        <taxon>Bacteroidota</taxon>
        <taxon>Bacteroidia</taxon>
        <taxon>Bacteroidales</taxon>
        <taxon>Prevotellaceae</taxon>
        <taxon>Alloprevotella</taxon>
    </lineage>
</organism>
<evidence type="ECO:0000313" key="2">
    <source>
        <dbReference type="Proteomes" id="UP000704068"/>
    </source>
</evidence>
<name>A0A929RW31_9BACT</name>
<sequence length="165" mass="19530">MNSAKYRFELSEMDSRRTHTHFRSTHYAPARRRAIPAASIIEKGIHIIYIADYKWANRRDSGVLREAAERMARLRTKICSSVTKGSEETKASRCKQKRHCRPTNTYRLMVWWEQTIVCCHQTIVSPQQTTVCSQQTKRSTDLHRLKRLDRRQIEERWGTIKPTKQ</sequence>
<dbReference type="AlphaFoldDB" id="A0A929RW31"/>
<comment type="caution">
    <text evidence="1">The sequence shown here is derived from an EMBL/GenBank/DDBJ whole genome shotgun (WGS) entry which is preliminary data.</text>
</comment>
<accession>A0A929RW31</accession>
<dbReference type="EMBL" id="JABZGR010000011">
    <property type="protein sequence ID" value="MBF0970352.1"/>
    <property type="molecule type" value="Genomic_DNA"/>
</dbReference>
<proteinExistence type="predicted"/>
<gene>
    <name evidence="1" type="ORF">HXK21_04855</name>
</gene>
<evidence type="ECO:0000313" key="1">
    <source>
        <dbReference type="EMBL" id="MBF0970352.1"/>
    </source>
</evidence>
<protein>
    <submittedName>
        <fullName evidence="1">Uncharacterized protein</fullName>
    </submittedName>
</protein>